<protein>
    <submittedName>
        <fullName evidence="4">Uncharacterized protein LOC110774249</fullName>
    </submittedName>
</protein>
<dbReference type="InterPro" id="IPR053168">
    <property type="entry name" value="Glutamic_endopeptidase"/>
</dbReference>
<keyword evidence="3" id="KW-1185">Reference proteome</keyword>
<proteinExistence type="predicted"/>
<dbReference type="RefSeq" id="XP_021834480.1">
    <property type="nucleotide sequence ID" value="XM_021978788.1"/>
</dbReference>
<evidence type="ECO:0000313" key="4">
    <source>
        <dbReference type="RefSeq" id="XP_021834480.1"/>
    </source>
</evidence>
<feature type="domain" description="Neprosin activation peptide" evidence="2">
    <location>
        <begin position="42"/>
        <end position="113"/>
    </location>
</feature>
<evidence type="ECO:0000259" key="1">
    <source>
        <dbReference type="Pfam" id="PF03080"/>
    </source>
</evidence>
<dbReference type="InterPro" id="IPR025521">
    <property type="entry name" value="Neprosin_propep"/>
</dbReference>
<dbReference type="AlphaFoldDB" id="A0A6P5U5R2"/>
<feature type="domain" description="Neprosin PEP catalytic" evidence="1">
    <location>
        <begin position="152"/>
        <end position="196"/>
    </location>
</feature>
<dbReference type="GeneID" id="110774249"/>
<dbReference type="KEGG" id="pavi:110774249"/>
<evidence type="ECO:0000259" key="2">
    <source>
        <dbReference type="Pfam" id="PF14365"/>
    </source>
</evidence>
<dbReference type="Pfam" id="PF14365">
    <property type="entry name" value="Neprosin_AP"/>
    <property type="match status" value="1"/>
</dbReference>
<name>A0A6P5U5R2_PRUAV</name>
<gene>
    <name evidence="4" type="primary">LOC110774249</name>
</gene>
<dbReference type="Pfam" id="PF03080">
    <property type="entry name" value="Neprosin"/>
    <property type="match status" value="1"/>
</dbReference>
<reference evidence="4" key="1">
    <citation type="submission" date="2025-08" db="UniProtKB">
        <authorList>
            <consortium name="RefSeq"/>
        </authorList>
    </citation>
    <scope>IDENTIFICATION</scope>
</reference>
<accession>A0A6P5U5R2</accession>
<sequence length="226" mass="25582">MAAEKSWPWLQKSHGHVCSNRRGLGIIERELQSLNKTLVKTIQPAFDNPLLKNHKIQLRPTSFPAQMKNSAPVADPISETWSKREACPDGTVPIHRTTKDDLVRAKNLAHQMFRNTGNTNPLPWNIHETQGAKYFGVWGIGYVYNLSLDSEDQSSSGNVFVIRGPRNELNVLVAGWMVSPSINSDQLPRLYTYWTEGKPLIDSEELTMKLLEEPDLAAARLLEMRH</sequence>
<dbReference type="PANTHER" id="PTHR31589:SF110">
    <property type="entry name" value="PROTEIN, PUTATIVE (DUF239)-RELATED"/>
    <property type="match status" value="1"/>
</dbReference>
<dbReference type="Gene3D" id="3.90.1320.10">
    <property type="entry name" value="Outer-capsid protein sigma 3, large lobe"/>
    <property type="match status" value="1"/>
</dbReference>
<dbReference type="InterPro" id="IPR004314">
    <property type="entry name" value="Neprosin"/>
</dbReference>
<organism evidence="3 4">
    <name type="scientific">Prunus avium</name>
    <name type="common">Cherry</name>
    <name type="synonym">Cerasus avium</name>
    <dbReference type="NCBI Taxonomy" id="42229"/>
    <lineage>
        <taxon>Eukaryota</taxon>
        <taxon>Viridiplantae</taxon>
        <taxon>Streptophyta</taxon>
        <taxon>Embryophyta</taxon>
        <taxon>Tracheophyta</taxon>
        <taxon>Spermatophyta</taxon>
        <taxon>Magnoliopsida</taxon>
        <taxon>eudicotyledons</taxon>
        <taxon>Gunneridae</taxon>
        <taxon>Pentapetalae</taxon>
        <taxon>rosids</taxon>
        <taxon>fabids</taxon>
        <taxon>Rosales</taxon>
        <taxon>Rosaceae</taxon>
        <taxon>Amygdaloideae</taxon>
        <taxon>Amygdaleae</taxon>
        <taxon>Prunus</taxon>
    </lineage>
</organism>
<evidence type="ECO:0000313" key="3">
    <source>
        <dbReference type="Proteomes" id="UP000515124"/>
    </source>
</evidence>
<dbReference type="PANTHER" id="PTHR31589">
    <property type="entry name" value="PROTEIN, PUTATIVE (DUF239)-RELATED-RELATED"/>
    <property type="match status" value="1"/>
</dbReference>
<dbReference type="Proteomes" id="UP000515124">
    <property type="component" value="Unplaced"/>
</dbReference>